<evidence type="ECO:0000259" key="3">
    <source>
        <dbReference type="Pfam" id="PF23544"/>
    </source>
</evidence>
<dbReference type="InterPro" id="IPR010839">
    <property type="entry name" value="AtuA_N"/>
</dbReference>
<dbReference type="STRING" id="1189325.SAMN04488119_10413"/>
<name>A0A1M7T160_9RHOB</name>
<dbReference type="OrthoDB" id="9763456at2"/>
<reference evidence="4 5" key="1">
    <citation type="submission" date="2016-12" db="EMBL/GenBank/DDBJ databases">
        <authorList>
            <person name="Song W.-J."/>
            <person name="Kurnit D.M."/>
        </authorList>
    </citation>
    <scope>NUCLEOTIDE SEQUENCE [LARGE SCALE GENOMIC DNA]</scope>
    <source>
        <strain evidence="4 5">CGMCC 1.10808</strain>
    </source>
</reference>
<dbReference type="AlphaFoldDB" id="A0A1M7T160"/>
<feature type="region of interest" description="Disordered" evidence="1">
    <location>
        <begin position="441"/>
        <end position="474"/>
    </location>
</feature>
<gene>
    <name evidence="4" type="ORF">SAMN05216200_10413</name>
</gene>
<protein>
    <recommendedName>
        <fullName evidence="6">Terpene utilization protein AtuA</fullName>
    </recommendedName>
</protein>
<evidence type="ECO:0000313" key="4">
    <source>
        <dbReference type="EMBL" id="SHN64493.1"/>
    </source>
</evidence>
<dbReference type="RefSeq" id="WP_072746989.1">
    <property type="nucleotide sequence ID" value="NZ_FOHL01000004.1"/>
</dbReference>
<evidence type="ECO:0000313" key="5">
    <source>
        <dbReference type="Proteomes" id="UP000184066"/>
    </source>
</evidence>
<dbReference type="EMBL" id="FRDL01000004">
    <property type="protein sequence ID" value="SHN64493.1"/>
    <property type="molecule type" value="Genomic_DNA"/>
</dbReference>
<organism evidence="4 5">
    <name type="scientific">Oceanicella actignis</name>
    <dbReference type="NCBI Taxonomy" id="1189325"/>
    <lineage>
        <taxon>Bacteria</taxon>
        <taxon>Pseudomonadati</taxon>
        <taxon>Pseudomonadota</taxon>
        <taxon>Alphaproteobacteria</taxon>
        <taxon>Rhodobacterales</taxon>
        <taxon>Paracoccaceae</taxon>
        <taxon>Oceanicella</taxon>
    </lineage>
</organism>
<evidence type="ECO:0008006" key="6">
    <source>
        <dbReference type="Google" id="ProtNLM"/>
    </source>
</evidence>
<dbReference type="Proteomes" id="UP000184066">
    <property type="component" value="Unassembled WGS sequence"/>
</dbReference>
<accession>A0A1M7T160</accession>
<dbReference type="PANTHER" id="PTHR47708:SF2">
    <property type="entry name" value="SI:CH73-132F6.5"/>
    <property type="match status" value="1"/>
</dbReference>
<feature type="compositionally biased region" description="Pro residues" evidence="1">
    <location>
        <begin position="457"/>
        <end position="470"/>
    </location>
</feature>
<keyword evidence="5" id="KW-1185">Reference proteome</keyword>
<dbReference type="Pfam" id="PF23544">
    <property type="entry name" value="AtuA_ferredoxin"/>
    <property type="match status" value="1"/>
</dbReference>
<evidence type="ECO:0000256" key="1">
    <source>
        <dbReference type="SAM" id="MobiDB-lite"/>
    </source>
</evidence>
<dbReference type="InterPro" id="IPR056362">
    <property type="entry name" value="AtuA-like_ferredoxin_dom"/>
</dbReference>
<evidence type="ECO:0000259" key="2">
    <source>
        <dbReference type="Pfam" id="PF07287"/>
    </source>
</evidence>
<feature type="domain" description="AtuA-like ferredoxin-fold" evidence="3">
    <location>
        <begin position="477"/>
        <end position="574"/>
    </location>
</feature>
<feature type="domain" description="Acyclic terpene utilisation N-terminal" evidence="2">
    <location>
        <begin position="5"/>
        <end position="440"/>
    </location>
</feature>
<proteinExistence type="predicted"/>
<dbReference type="Pfam" id="PF07287">
    <property type="entry name" value="AtuA"/>
    <property type="match status" value="1"/>
</dbReference>
<dbReference type="PANTHER" id="PTHR47708">
    <property type="match status" value="1"/>
</dbReference>
<sequence>MADIIRIGGASGFWGDAPHAARQLLDAGVDALIFDYLAEITMSIMARARAADPAMGYATDFVTAAMAPNLRAIARGGVAVVSNAGGVNPPACAAALRAEIARQGLDLTVACVTGDDLTARAAEFADRVEMFSGAPFPPAAKVASINAYLGAVPIAEALRRGADVVVAGRCADSALALGVLMHRFGWGPDDHDLLAAGSLVGHLLECGTQATGGNFTDWRTVGDFARIGYPIAEVRPDGTADIVLPEGCAGLVSPATVGEQMLYEIEDPQSYALPDVICDFSGVTLTQAGPNRVRVAGARGRAPSGLLKVGATWADGFRAGQIFAFEGRDAREKAAVFARAVEDRARAALRAMNAPDFDRISAEISGGRVDDPPGYEEVALKLAVRHADARAVATYLKAAIGLALSAPPGLSMFAGARPKPSPVVRLFSFLLPAEEARARLDIGDPAPLPAPRGASDAPPPRPAPPPPPEAPAAGTAPLERLAWARSGDKGDRVNVGVIARRPEWLPLIWAALTEERVAEVFARFGPSRVERFLLPGINAMNIVLHDVLEGGGVASLRADPQGKGYAQRLLAAHVPAPAELAEAAKPREGRP</sequence>